<accession>A0AAP0C375</accession>
<evidence type="ECO:0000313" key="1">
    <source>
        <dbReference type="EMBL" id="KAK8957442.1"/>
    </source>
</evidence>
<dbReference type="EMBL" id="JBBWWQ010000001">
    <property type="protein sequence ID" value="KAK8957442.1"/>
    <property type="molecule type" value="Genomic_DNA"/>
</dbReference>
<keyword evidence="2" id="KW-1185">Reference proteome</keyword>
<dbReference type="Proteomes" id="UP001418222">
    <property type="component" value="Unassembled WGS sequence"/>
</dbReference>
<dbReference type="AlphaFoldDB" id="A0AAP0C375"/>
<evidence type="ECO:0000313" key="2">
    <source>
        <dbReference type="Proteomes" id="UP001418222"/>
    </source>
</evidence>
<comment type="caution">
    <text evidence="1">The sequence shown here is derived from an EMBL/GenBank/DDBJ whole genome shotgun (WGS) entry which is preliminary data.</text>
</comment>
<organism evidence="1 2">
    <name type="scientific">Platanthera zijinensis</name>
    <dbReference type="NCBI Taxonomy" id="2320716"/>
    <lineage>
        <taxon>Eukaryota</taxon>
        <taxon>Viridiplantae</taxon>
        <taxon>Streptophyta</taxon>
        <taxon>Embryophyta</taxon>
        <taxon>Tracheophyta</taxon>
        <taxon>Spermatophyta</taxon>
        <taxon>Magnoliopsida</taxon>
        <taxon>Liliopsida</taxon>
        <taxon>Asparagales</taxon>
        <taxon>Orchidaceae</taxon>
        <taxon>Orchidoideae</taxon>
        <taxon>Orchideae</taxon>
        <taxon>Orchidinae</taxon>
        <taxon>Platanthera</taxon>
    </lineage>
</organism>
<sequence>MFEICEGFFSLKWSSRFPVVKSEEYIPMSDYADLFLDVLVTSVSTPERKFWIFQSDVVREVTYWPGRFVHADCADRTCGLLGRQWCSSPAAIRLWRRITIIAILFHAFCIHTSEFVVEYASRFIHSSNLRSEIQSGSFRQELGVEEDMPDVHRTCKNLSETTFKIISGASVCANASTARSGDNLNVVLSGDVQEPATIFESIVALPFLPQAYMQRS</sequence>
<gene>
    <name evidence="1" type="primary">POL</name>
    <name evidence="1" type="ORF">KSP39_PZI001055</name>
</gene>
<protein>
    <submittedName>
        <fullName evidence="1">Protein phosphatase 2C 32</fullName>
    </submittedName>
</protein>
<reference evidence="1 2" key="1">
    <citation type="journal article" date="2022" name="Nat. Plants">
        <title>Genomes of leafy and leafless Platanthera orchids illuminate the evolution of mycoheterotrophy.</title>
        <authorList>
            <person name="Li M.H."/>
            <person name="Liu K.W."/>
            <person name="Li Z."/>
            <person name="Lu H.C."/>
            <person name="Ye Q.L."/>
            <person name="Zhang D."/>
            <person name="Wang J.Y."/>
            <person name="Li Y.F."/>
            <person name="Zhong Z.M."/>
            <person name="Liu X."/>
            <person name="Yu X."/>
            <person name="Liu D.K."/>
            <person name="Tu X.D."/>
            <person name="Liu B."/>
            <person name="Hao Y."/>
            <person name="Liao X.Y."/>
            <person name="Jiang Y.T."/>
            <person name="Sun W.H."/>
            <person name="Chen J."/>
            <person name="Chen Y.Q."/>
            <person name="Ai Y."/>
            <person name="Zhai J.W."/>
            <person name="Wu S.S."/>
            <person name="Zhou Z."/>
            <person name="Hsiao Y.Y."/>
            <person name="Wu W.L."/>
            <person name="Chen Y.Y."/>
            <person name="Lin Y.F."/>
            <person name="Hsu J.L."/>
            <person name="Li C.Y."/>
            <person name="Wang Z.W."/>
            <person name="Zhao X."/>
            <person name="Zhong W.Y."/>
            <person name="Ma X.K."/>
            <person name="Ma L."/>
            <person name="Huang J."/>
            <person name="Chen G.Z."/>
            <person name="Huang M.Z."/>
            <person name="Huang L."/>
            <person name="Peng D.H."/>
            <person name="Luo Y.B."/>
            <person name="Zou S.Q."/>
            <person name="Chen S.P."/>
            <person name="Lan S."/>
            <person name="Tsai W.C."/>
            <person name="Van de Peer Y."/>
            <person name="Liu Z.J."/>
        </authorList>
    </citation>
    <scope>NUCLEOTIDE SEQUENCE [LARGE SCALE GENOMIC DNA]</scope>
    <source>
        <strain evidence="1">Lor287</strain>
    </source>
</reference>
<proteinExistence type="predicted"/>
<name>A0AAP0C375_9ASPA</name>